<dbReference type="Proteomes" id="UP000654367">
    <property type="component" value="Unassembled WGS sequence"/>
</dbReference>
<proteinExistence type="predicted"/>
<evidence type="ECO:0000313" key="2">
    <source>
        <dbReference type="Proteomes" id="UP000654367"/>
    </source>
</evidence>
<reference evidence="2" key="1">
    <citation type="journal article" date="2019" name="Int. J. Syst. Evol. Microbiol.">
        <title>The Global Catalogue of Microorganisms (GCM) 10K type strain sequencing project: providing services to taxonomists for standard genome sequencing and annotation.</title>
        <authorList>
            <consortium name="The Broad Institute Genomics Platform"/>
            <consortium name="The Broad Institute Genome Sequencing Center for Infectious Disease"/>
            <person name="Wu L."/>
            <person name="Ma J."/>
        </authorList>
    </citation>
    <scope>NUCLEOTIDE SEQUENCE [LARGE SCALE GENOMIC DNA]</scope>
    <source>
        <strain evidence="2">JCM 32304</strain>
    </source>
</reference>
<protein>
    <submittedName>
        <fullName evidence="1">Uncharacterized protein</fullName>
    </submittedName>
</protein>
<accession>A0ABQ2Q0M4</accession>
<organism evidence="1 2">
    <name type="scientific">Shewanella saliphila</name>
    <dbReference type="NCBI Taxonomy" id="2282698"/>
    <lineage>
        <taxon>Bacteria</taxon>
        <taxon>Pseudomonadati</taxon>
        <taxon>Pseudomonadota</taxon>
        <taxon>Gammaproteobacteria</taxon>
        <taxon>Alteromonadales</taxon>
        <taxon>Shewanellaceae</taxon>
        <taxon>Shewanella</taxon>
    </lineage>
</organism>
<gene>
    <name evidence="1" type="ORF">GCM10009409_00330</name>
</gene>
<sequence>MKSIKSMIKNSKKQGGFVMTSELILLSTVMAAGLVIGLTTMRDSVTAELEDVAEAIGSLDQSYAFDGMINAENTAEISGSGFIDAVDVNAGDGATFTFVASDFSEAAVSISNTPSAAGASPSVEDGSLDN</sequence>
<keyword evidence="2" id="KW-1185">Reference proteome</keyword>
<name>A0ABQ2Q0M4_9GAMM</name>
<comment type="caution">
    <text evidence="1">The sequence shown here is derived from an EMBL/GenBank/DDBJ whole genome shotgun (WGS) entry which is preliminary data.</text>
</comment>
<evidence type="ECO:0000313" key="1">
    <source>
        <dbReference type="EMBL" id="GGP37429.1"/>
    </source>
</evidence>
<dbReference type="RefSeq" id="WP_188916321.1">
    <property type="nucleotide sequence ID" value="NZ_BMQV01000001.1"/>
</dbReference>
<dbReference type="EMBL" id="BMQV01000001">
    <property type="protein sequence ID" value="GGP37429.1"/>
    <property type="molecule type" value="Genomic_DNA"/>
</dbReference>